<reference evidence="4 5" key="1">
    <citation type="journal article" date="2018" name="Cell">
        <title>The Chara Genome: Secondary Complexity and Implications for Plant Terrestrialization.</title>
        <authorList>
            <person name="Nishiyama T."/>
            <person name="Sakayama H."/>
            <person name="Vries J.D."/>
            <person name="Buschmann H."/>
            <person name="Saint-Marcoux D."/>
            <person name="Ullrich K.K."/>
            <person name="Haas F.B."/>
            <person name="Vanderstraeten L."/>
            <person name="Becker D."/>
            <person name="Lang D."/>
            <person name="Vosolsobe S."/>
            <person name="Rombauts S."/>
            <person name="Wilhelmsson P.K.I."/>
            <person name="Janitza P."/>
            <person name="Kern R."/>
            <person name="Heyl A."/>
            <person name="Rumpler F."/>
            <person name="Villalobos L.I.A.C."/>
            <person name="Clay J.M."/>
            <person name="Skokan R."/>
            <person name="Toyoda A."/>
            <person name="Suzuki Y."/>
            <person name="Kagoshima H."/>
            <person name="Schijlen E."/>
            <person name="Tajeshwar N."/>
            <person name="Catarino B."/>
            <person name="Hetherington A.J."/>
            <person name="Saltykova A."/>
            <person name="Bonnot C."/>
            <person name="Breuninger H."/>
            <person name="Symeonidi A."/>
            <person name="Radhakrishnan G.V."/>
            <person name="Van Nieuwerburgh F."/>
            <person name="Deforce D."/>
            <person name="Chang C."/>
            <person name="Karol K.G."/>
            <person name="Hedrich R."/>
            <person name="Ulvskov P."/>
            <person name="Glockner G."/>
            <person name="Delwiche C.F."/>
            <person name="Petrasek J."/>
            <person name="Van de Peer Y."/>
            <person name="Friml J."/>
            <person name="Beilby M."/>
            <person name="Dolan L."/>
            <person name="Kohara Y."/>
            <person name="Sugano S."/>
            <person name="Fujiyama A."/>
            <person name="Delaux P.-M."/>
            <person name="Quint M."/>
            <person name="TheiBen G."/>
            <person name="Hagemann M."/>
            <person name="Harholt J."/>
            <person name="Dunand C."/>
            <person name="Zachgo S."/>
            <person name="Langdale J."/>
            <person name="Maumus F."/>
            <person name="Straeten D.V.D."/>
            <person name="Gould S.B."/>
            <person name="Rensing S.A."/>
        </authorList>
    </citation>
    <scope>NUCLEOTIDE SEQUENCE [LARGE SCALE GENOMIC DNA]</scope>
    <source>
        <strain evidence="4 5">S276</strain>
    </source>
</reference>
<feature type="region of interest" description="Disordered" evidence="2">
    <location>
        <begin position="23"/>
        <end position="43"/>
    </location>
</feature>
<dbReference type="AlphaFoldDB" id="A0A388JZF3"/>
<evidence type="ECO:0000259" key="3">
    <source>
        <dbReference type="Pfam" id="PF01425"/>
    </source>
</evidence>
<keyword evidence="1" id="KW-0802">TPR repeat</keyword>
<dbReference type="SUPFAM" id="SSF75304">
    <property type="entry name" value="Amidase signature (AS) enzymes"/>
    <property type="match status" value="1"/>
</dbReference>
<dbReference type="Pfam" id="PF01425">
    <property type="entry name" value="Amidase"/>
    <property type="match status" value="1"/>
</dbReference>
<dbReference type="Pfam" id="PF13414">
    <property type="entry name" value="TPR_11"/>
    <property type="match status" value="1"/>
</dbReference>
<dbReference type="GO" id="GO:0006626">
    <property type="term" value="P:protein targeting to mitochondrion"/>
    <property type="evidence" value="ECO:0007669"/>
    <property type="project" value="EnsemblPlants"/>
</dbReference>
<gene>
    <name evidence="4" type="ORF">CBR_g36926</name>
</gene>
<comment type="caution">
    <text evidence="4">The sequence shown here is derived from an EMBL/GenBank/DDBJ whole genome shotgun (WGS) entry which is preliminary data.</text>
</comment>
<dbReference type="InterPro" id="IPR036928">
    <property type="entry name" value="AS_sf"/>
</dbReference>
<dbReference type="GO" id="GO:0030150">
    <property type="term" value="P:protein import into mitochondrial matrix"/>
    <property type="evidence" value="ECO:0007669"/>
    <property type="project" value="EnsemblPlants"/>
</dbReference>
<dbReference type="SUPFAM" id="SSF48452">
    <property type="entry name" value="TPR-like"/>
    <property type="match status" value="1"/>
</dbReference>
<dbReference type="PROSITE" id="PS50005">
    <property type="entry name" value="TPR"/>
    <property type="match status" value="2"/>
</dbReference>
<accession>A0A388JZF3</accession>
<keyword evidence="5" id="KW-1185">Reference proteome</keyword>
<dbReference type="InterPro" id="IPR023631">
    <property type="entry name" value="Amidase_dom"/>
</dbReference>
<dbReference type="InterPro" id="IPR019734">
    <property type="entry name" value="TPR_rpt"/>
</dbReference>
<dbReference type="SMART" id="SM00028">
    <property type="entry name" value="TPR"/>
    <property type="match status" value="3"/>
</dbReference>
<organism evidence="4 5">
    <name type="scientific">Chara braunii</name>
    <name type="common">Braun's stonewort</name>
    <dbReference type="NCBI Taxonomy" id="69332"/>
    <lineage>
        <taxon>Eukaryota</taxon>
        <taxon>Viridiplantae</taxon>
        <taxon>Streptophyta</taxon>
        <taxon>Charophyceae</taxon>
        <taxon>Charales</taxon>
        <taxon>Characeae</taxon>
        <taxon>Chara</taxon>
    </lineage>
</organism>
<evidence type="ECO:0000256" key="1">
    <source>
        <dbReference type="PROSITE-ProRule" id="PRU00339"/>
    </source>
</evidence>
<evidence type="ECO:0000256" key="2">
    <source>
        <dbReference type="SAM" id="MobiDB-lite"/>
    </source>
</evidence>
<evidence type="ECO:0000313" key="4">
    <source>
        <dbReference type="EMBL" id="GBG63157.1"/>
    </source>
</evidence>
<dbReference type="PANTHER" id="PTHR46310:SF7">
    <property type="entry name" value="AMIDASE 1"/>
    <property type="match status" value="1"/>
</dbReference>
<dbReference type="Proteomes" id="UP000265515">
    <property type="component" value="Unassembled WGS sequence"/>
</dbReference>
<dbReference type="Gene3D" id="1.25.40.10">
    <property type="entry name" value="Tetratricopeptide repeat domain"/>
    <property type="match status" value="1"/>
</dbReference>
<evidence type="ECO:0000313" key="5">
    <source>
        <dbReference type="Proteomes" id="UP000265515"/>
    </source>
</evidence>
<feature type="domain" description="Amidase" evidence="3">
    <location>
        <begin position="55"/>
        <end position="214"/>
    </location>
</feature>
<sequence length="601" mass="64774">MANVWGILAIGVAVSFFISRRRKREEDEEGKGPPGFLEEFEIEPPPPPLPPMAPLPLSGLTFSVKDVFDIESRVTGFGNPVWADTHQPAKCTASAVLKLVNAGARCLGKTIMDELAYGITGECKHYGTPANPAAPGRIPGGSSSGSAVSVAAKVVNFALGTDTCGNLRIPAAYCGILGFRPSHGLVSSEGVVPLAPSLDAVGWFAREAELLRKVGTVLLPKSVGEARSIKHLFIAEDYWELTTAPKDMSILALRNAASQVFSGVMIQNLVLGDYISKKVPSLSSFFPEEKGGNKALSTSSKNMVALADAMLAIQGHEFKEQHSGWLREAKFPVGPESKDQMKSVLAKEYDKITVAQKVKEELRTALGELLKGDGVLCIPTASALPPKTRSYSSVLSDIRARAMQLVALASMGGVPQVSMPAGVTESKPAGLPLALSLLGMHGNDLTLLDAVCKLMPVMKEELKTLTESEAKGIALPDRSQKQAAEAAKEKGNAAFRENNFAKAVAYYTEAIKLDPKNPLYYNNRAMANLQLDNFREAEEDCSITLSLDKKNVKAWLRRGTAREFLAHYADAVQDFTQALVYEPTNKTALEAVKRMKLFVLK</sequence>
<dbReference type="Gramene" id="GBG63157">
    <property type="protein sequence ID" value="GBG63157"/>
    <property type="gene ID" value="CBR_g36926"/>
</dbReference>
<feature type="repeat" description="TPR" evidence="1">
    <location>
        <begin position="484"/>
        <end position="517"/>
    </location>
</feature>
<dbReference type="STRING" id="69332.A0A388JZF3"/>
<protein>
    <recommendedName>
        <fullName evidence="3">Amidase domain-containing protein</fullName>
    </recommendedName>
</protein>
<dbReference type="Gene3D" id="3.90.1300.10">
    <property type="entry name" value="Amidase signature (AS) domain"/>
    <property type="match status" value="1"/>
</dbReference>
<dbReference type="InterPro" id="IPR011990">
    <property type="entry name" value="TPR-like_helical_dom_sf"/>
</dbReference>
<dbReference type="PANTHER" id="PTHR46310">
    <property type="entry name" value="AMIDASE 1"/>
    <property type="match status" value="1"/>
</dbReference>
<feature type="repeat" description="TPR" evidence="1">
    <location>
        <begin position="552"/>
        <end position="585"/>
    </location>
</feature>
<dbReference type="EMBL" id="BFEA01000036">
    <property type="protein sequence ID" value="GBG63157.1"/>
    <property type="molecule type" value="Genomic_DNA"/>
</dbReference>
<dbReference type="OrthoDB" id="245563at2759"/>
<name>A0A388JZF3_CHABU</name>
<proteinExistence type="predicted"/>
<dbReference type="OMA" id="RASNLWV"/>